<sequence>MDTSAPHTDTPAPHTPAAGHGSRPARALLIPLAVTIVLPMVLYYALRAQGVAQWQALLFSGAIPAAHALATAVVRRRAEFFDLFVVALLVVSAVTSLISGNPRVLLLKDAGLPALLGAWILATLFFSRPFTFHFGSRLRGPAAAAEAERAWRDRPEFREALRGLTVLWGCFQLLDAFLSTVAALVLPIDAVPVAGRFLSYGLLAAVAVITVRRSRRFRAQHGIALFGARTAAG</sequence>
<keyword evidence="2" id="KW-1133">Transmembrane helix</keyword>
<comment type="caution">
    <text evidence="3">The sequence shown here is derived from an EMBL/GenBank/DDBJ whole genome shotgun (WGS) entry which is preliminary data.</text>
</comment>
<feature type="transmembrane region" description="Helical" evidence="2">
    <location>
        <begin position="193"/>
        <end position="211"/>
    </location>
</feature>
<feature type="transmembrane region" description="Helical" evidence="2">
    <location>
        <begin position="27"/>
        <end position="46"/>
    </location>
</feature>
<dbReference type="EMBL" id="BMVB01000004">
    <property type="protein sequence ID" value="GHC42516.1"/>
    <property type="molecule type" value="Genomic_DNA"/>
</dbReference>
<dbReference type="Proteomes" id="UP000646244">
    <property type="component" value="Unassembled WGS sequence"/>
</dbReference>
<feature type="transmembrane region" description="Helical" evidence="2">
    <location>
        <begin position="80"/>
        <end position="98"/>
    </location>
</feature>
<evidence type="ECO:0008006" key="5">
    <source>
        <dbReference type="Google" id="ProtNLM"/>
    </source>
</evidence>
<gene>
    <name evidence="3" type="ORF">GCM10010507_16440</name>
</gene>
<feature type="transmembrane region" description="Helical" evidence="2">
    <location>
        <begin position="110"/>
        <end position="127"/>
    </location>
</feature>
<dbReference type="RefSeq" id="WP_190108993.1">
    <property type="nucleotide sequence ID" value="NZ_BMVB01000004.1"/>
</dbReference>
<evidence type="ECO:0000256" key="1">
    <source>
        <dbReference type="SAM" id="MobiDB-lite"/>
    </source>
</evidence>
<feature type="transmembrane region" description="Helical" evidence="2">
    <location>
        <begin position="52"/>
        <end position="73"/>
    </location>
</feature>
<name>A0A918TD52_STRCJ</name>
<evidence type="ECO:0000313" key="4">
    <source>
        <dbReference type="Proteomes" id="UP000646244"/>
    </source>
</evidence>
<reference evidence="3" key="1">
    <citation type="journal article" date="2014" name="Int. J. Syst. Evol. Microbiol.">
        <title>Complete genome sequence of Corynebacterium casei LMG S-19264T (=DSM 44701T), isolated from a smear-ripened cheese.</title>
        <authorList>
            <consortium name="US DOE Joint Genome Institute (JGI-PGF)"/>
            <person name="Walter F."/>
            <person name="Albersmeier A."/>
            <person name="Kalinowski J."/>
            <person name="Ruckert C."/>
        </authorList>
    </citation>
    <scope>NUCLEOTIDE SEQUENCE</scope>
    <source>
        <strain evidence="3">JCM 4633</strain>
    </source>
</reference>
<feature type="transmembrane region" description="Helical" evidence="2">
    <location>
        <begin position="164"/>
        <end position="187"/>
    </location>
</feature>
<evidence type="ECO:0000313" key="3">
    <source>
        <dbReference type="EMBL" id="GHC42516.1"/>
    </source>
</evidence>
<proteinExistence type="predicted"/>
<accession>A0A918TD52</accession>
<feature type="region of interest" description="Disordered" evidence="1">
    <location>
        <begin position="1"/>
        <end position="22"/>
    </location>
</feature>
<dbReference type="NCBIfam" id="NF041646">
    <property type="entry name" value="VC0807_fam"/>
    <property type="match status" value="1"/>
</dbReference>
<keyword evidence="2" id="KW-0472">Membrane</keyword>
<dbReference type="AlphaFoldDB" id="A0A918TD52"/>
<keyword evidence="2" id="KW-0812">Transmembrane</keyword>
<protein>
    <recommendedName>
        <fullName evidence="5">DUF3159 domain-containing protein</fullName>
    </recommendedName>
</protein>
<evidence type="ECO:0000256" key="2">
    <source>
        <dbReference type="SAM" id="Phobius"/>
    </source>
</evidence>
<organism evidence="3 4">
    <name type="scientific">Streptomyces cinnamoneus</name>
    <name type="common">Streptoverticillium cinnamoneum</name>
    <dbReference type="NCBI Taxonomy" id="53446"/>
    <lineage>
        <taxon>Bacteria</taxon>
        <taxon>Bacillati</taxon>
        <taxon>Actinomycetota</taxon>
        <taxon>Actinomycetes</taxon>
        <taxon>Kitasatosporales</taxon>
        <taxon>Streptomycetaceae</taxon>
        <taxon>Streptomyces</taxon>
        <taxon>Streptomyces cinnamoneus group</taxon>
    </lineage>
</organism>
<reference evidence="3" key="2">
    <citation type="submission" date="2020-09" db="EMBL/GenBank/DDBJ databases">
        <authorList>
            <person name="Sun Q."/>
            <person name="Ohkuma M."/>
        </authorList>
    </citation>
    <scope>NUCLEOTIDE SEQUENCE</scope>
    <source>
        <strain evidence="3">JCM 4633</strain>
    </source>
</reference>